<dbReference type="NCBIfam" id="TIGR04320">
    <property type="entry name" value="Surf_Exclu_PgrA"/>
    <property type="match status" value="1"/>
</dbReference>
<name>A0ABS4MFA8_9LACO</name>
<keyword evidence="1" id="KW-0732">Signal</keyword>
<evidence type="ECO:0000256" key="1">
    <source>
        <dbReference type="SAM" id="SignalP"/>
    </source>
</evidence>
<dbReference type="InterPro" id="IPR027607">
    <property type="entry name" value="Surf_Exclu_SEC10/PgrA"/>
</dbReference>
<sequence>MNKKIFISALGTLALSGCFYSSTTQAASKTLTVIKKAPLYYANGKKTGKYLSVNKRVHYSLGKKIKIGEHNYDAYYIPSKKAWILKKYISLNKAKSKKVYQKASLALPNGYTRSELLTAFKGHPSAKFKKACIDGMNKNNFSRLANVSESKKDDKTKLKLDKLTNTQKRELANYTVKLINQVRSQLNLPAWQYSSSAQTLANDIANQYKLANWSIADQRGHYITGITKACKKNGFFGPLIEDNYVENMAGFLSNTNTITMTKLKKNIYFSLKQMIFGYAGSGEQGRSDTSKYVEWQHAASIFNTQGSKHDGSWDYFGFSISKKGKAYSLHFVCVPSFAVDLYHSGSWE</sequence>
<dbReference type="PROSITE" id="PS51257">
    <property type="entry name" value="PROKAR_LIPOPROTEIN"/>
    <property type="match status" value="1"/>
</dbReference>
<organism evidence="2 3">
    <name type="scientific">Lactobacillus colini</name>
    <dbReference type="NCBI Taxonomy" id="1819254"/>
    <lineage>
        <taxon>Bacteria</taxon>
        <taxon>Bacillati</taxon>
        <taxon>Bacillota</taxon>
        <taxon>Bacilli</taxon>
        <taxon>Lactobacillales</taxon>
        <taxon>Lactobacillaceae</taxon>
        <taxon>Lactobacillus</taxon>
    </lineage>
</organism>
<accession>A0ABS4MFA8</accession>
<feature type="signal peptide" evidence="1">
    <location>
        <begin position="1"/>
        <end position="26"/>
    </location>
</feature>
<evidence type="ECO:0000313" key="2">
    <source>
        <dbReference type="EMBL" id="MBP2058021.1"/>
    </source>
</evidence>
<feature type="chain" id="PRO_5045088818" evidence="1">
    <location>
        <begin position="27"/>
        <end position="348"/>
    </location>
</feature>
<dbReference type="Proteomes" id="UP001519292">
    <property type="component" value="Unassembled WGS sequence"/>
</dbReference>
<protein>
    <submittedName>
        <fullName evidence="2">SEC10/PgrA surface exclusion-like protein</fullName>
    </submittedName>
</protein>
<comment type="caution">
    <text evidence="2">The sequence shown here is derived from an EMBL/GenBank/DDBJ whole genome shotgun (WGS) entry which is preliminary data.</text>
</comment>
<keyword evidence="3" id="KW-1185">Reference proteome</keyword>
<reference evidence="2 3" key="1">
    <citation type="submission" date="2021-03" db="EMBL/GenBank/DDBJ databases">
        <title>Genomic Encyclopedia of Type Strains, Phase IV (KMG-IV): sequencing the most valuable type-strain genomes for metagenomic binning, comparative biology and taxonomic classification.</title>
        <authorList>
            <person name="Goeker M."/>
        </authorList>
    </citation>
    <scope>NUCLEOTIDE SEQUENCE [LARGE SCALE GENOMIC DNA]</scope>
    <source>
        <strain evidence="2 3">DSM 101872</strain>
    </source>
</reference>
<evidence type="ECO:0000313" key="3">
    <source>
        <dbReference type="Proteomes" id="UP001519292"/>
    </source>
</evidence>
<gene>
    <name evidence="2" type="ORF">J2Z60_001196</name>
</gene>
<dbReference type="RefSeq" id="WP_209686758.1">
    <property type="nucleotide sequence ID" value="NZ_JAGGLU010000005.1"/>
</dbReference>
<dbReference type="EMBL" id="JAGGLU010000005">
    <property type="protein sequence ID" value="MBP2058021.1"/>
    <property type="molecule type" value="Genomic_DNA"/>
</dbReference>
<proteinExistence type="predicted"/>